<evidence type="ECO:0000313" key="1">
    <source>
        <dbReference type="EMBL" id="KDQ27215.1"/>
    </source>
</evidence>
<dbReference type="InParanoid" id="A0A067NJK9"/>
<gene>
    <name evidence="1" type="ORF">PLEOSDRAFT_158883</name>
</gene>
<sequence>MLSTYAATVWMINGVHSRPDNQTGGRACHDIALPKYADYTHDDLVQLGYDDNAVAHVSTNTTATFSPYGVLFMRRIYFPPESNTVRLAVGDRLPLEHYEWVFNKTLPELRRMFGATGITRRRDLPRTRFRMNKGMSRARTGPSTIDVPPNFFGLEAVEEMITQETGPDVDAATHVLEAAPRKTVEQKALELWQQFPSCVLQKIGNPKDWGLSSYCRLSQTERRVAGIEKMKTTNLAVVFTRVQVKAATKQQWQDAFNAIFPPKGHDLPPSAQGWPFMIYYQDWKALLASLNETNAMEVRKVIWKEFKKLTWI</sequence>
<accession>A0A067NJK9</accession>
<protein>
    <submittedName>
        <fullName evidence="1">Uncharacterized protein</fullName>
    </submittedName>
</protein>
<dbReference type="Proteomes" id="UP000027073">
    <property type="component" value="Unassembled WGS sequence"/>
</dbReference>
<reference evidence="2" key="1">
    <citation type="journal article" date="2014" name="Proc. Natl. Acad. Sci. U.S.A.">
        <title>Extensive sampling of basidiomycete genomes demonstrates inadequacy of the white-rot/brown-rot paradigm for wood decay fungi.</title>
        <authorList>
            <person name="Riley R."/>
            <person name="Salamov A.A."/>
            <person name="Brown D.W."/>
            <person name="Nagy L.G."/>
            <person name="Floudas D."/>
            <person name="Held B.W."/>
            <person name="Levasseur A."/>
            <person name="Lombard V."/>
            <person name="Morin E."/>
            <person name="Otillar R."/>
            <person name="Lindquist E.A."/>
            <person name="Sun H."/>
            <person name="LaButti K.M."/>
            <person name="Schmutz J."/>
            <person name="Jabbour D."/>
            <person name="Luo H."/>
            <person name="Baker S.E."/>
            <person name="Pisabarro A.G."/>
            <person name="Walton J.D."/>
            <person name="Blanchette R.A."/>
            <person name="Henrissat B."/>
            <person name="Martin F."/>
            <person name="Cullen D."/>
            <person name="Hibbett D.S."/>
            <person name="Grigoriev I.V."/>
        </authorList>
    </citation>
    <scope>NUCLEOTIDE SEQUENCE [LARGE SCALE GENOMIC DNA]</scope>
    <source>
        <strain evidence="2">PC15</strain>
    </source>
</reference>
<dbReference type="STRING" id="1137138.A0A067NJK9"/>
<dbReference type="HOGENOM" id="CLU_892985_0_0_1"/>
<name>A0A067NJK9_PLEO1</name>
<dbReference type="OrthoDB" id="3261690at2759"/>
<organism evidence="1 2">
    <name type="scientific">Pleurotus ostreatus (strain PC15)</name>
    <name type="common">Oyster mushroom</name>
    <dbReference type="NCBI Taxonomy" id="1137138"/>
    <lineage>
        <taxon>Eukaryota</taxon>
        <taxon>Fungi</taxon>
        <taxon>Dikarya</taxon>
        <taxon>Basidiomycota</taxon>
        <taxon>Agaricomycotina</taxon>
        <taxon>Agaricomycetes</taxon>
        <taxon>Agaricomycetidae</taxon>
        <taxon>Agaricales</taxon>
        <taxon>Pleurotineae</taxon>
        <taxon>Pleurotaceae</taxon>
        <taxon>Pleurotus</taxon>
    </lineage>
</organism>
<dbReference type="EMBL" id="KL198009">
    <property type="protein sequence ID" value="KDQ27215.1"/>
    <property type="molecule type" value="Genomic_DNA"/>
</dbReference>
<feature type="non-terminal residue" evidence="1">
    <location>
        <position position="312"/>
    </location>
</feature>
<evidence type="ECO:0000313" key="2">
    <source>
        <dbReference type="Proteomes" id="UP000027073"/>
    </source>
</evidence>
<dbReference type="VEuPathDB" id="FungiDB:PLEOSDRAFT_158883"/>
<proteinExistence type="predicted"/>
<dbReference type="AlphaFoldDB" id="A0A067NJK9"/>